<dbReference type="AlphaFoldDB" id="A0A392UAR0"/>
<dbReference type="EMBL" id="LXQA010765562">
    <property type="protein sequence ID" value="MCI69927.1"/>
    <property type="molecule type" value="Genomic_DNA"/>
</dbReference>
<feature type="region of interest" description="Disordered" evidence="1">
    <location>
        <begin position="1"/>
        <end position="22"/>
    </location>
</feature>
<dbReference type="Proteomes" id="UP000265520">
    <property type="component" value="Unassembled WGS sequence"/>
</dbReference>
<sequence length="79" mass="8437">VDYPDSNESSKSLAENKEVSEPEVVIMGNSIAGDENVTKMSETGVARRTRSRAGKGVTTVSTPVQKSQPDKSARVSVKK</sequence>
<feature type="non-terminal residue" evidence="2">
    <location>
        <position position="1"/>
    </location>
</feature>
<evidence type="ECO:0000313" key="2">
    <source>
        <dbReference type="EMBL" id="MCI69927.1"/>
    </source>
</evidence>
<feature type="region of interest" description="Disordered" evidence="1">
    <location>
        <begin position="39"/>
        <end position="79"/>
    </location>
</feature>
<reference evidence="2 3" key="1">
    <citation type="journal article" date="2018" name="Front. Plant Sci.">
        <title>Red Clover (Trifolium pratense) and Zigzag Clover (T. medium) - A Picture of Genomic Similarities and Differences.</title>
        <authorList>
            <person name="Dluhosova J."/>
            <person name="Istvanek J."/>
            <person name="Nedelnik J."/>
            <person name="Repkova J."/>
        </authorList>
    </citation>
    <scope>NUCLEOTIDE SEQUENCE [LARGE SCALE GENOMIC DNA]</scope>
    <source>
        <strain evidence="3">cv. 10/8</strain>
        <tissue evidence="2">Leaf</tissue>
    </source>
</reference>
<feature type="compositionally biased region" description="Polar residues" evidence="1">
    <location>
        <begin position="1"/>
        <end position="13"/>
    </location>
</feature>
<protein>
    <submittedName>
        <fullName evidence="2">Uncharacterized protein</fullName>
    </submittedName>
</protein>
<feature type="non-terminal residue" evidence="2">
    <location>
        <position position="79"/>
    </location>
</feature>
<name>A0A392UAR0_9FABA</name>
<evidence type="ECO:0000256" key="1">
    <source>
        <dbReference type="SAM" id="MobiDB-lite"/>
    </source>
</evidence>
<proteinExistence type="predicted"/>
<comment type="caution">
    <text evidence="2">The sequence shown here is derived from an EMBL/GenBank/DDBJ whole genome shotgun (WGS) entry which is preliminary data.</text>
</comment>
<accession>A0A392UAR0</accession>
<feature type="compositionally biased region" description="Polar residues" evidence="1">
    <location>
        <begin position="58"/>
        <end position="67"/>
    </location>
</feature>
<organism evidence="2 3">
    <name type="scientific">Trifolium medium</name>
    <dbReference type="NCBI Taxonomy" id="97028"/>
    <lineage>
        <taxon>Eukaryota</taxon>
        <taxon>Viridiplantae</taxon>
        <taxon>Streptophyta</taxon>
        <taxon>Embryophyta</taxon>
        <taxon>Tracheophyta</taxon>
        <taxon>Spermatophyta</taxon>
        <taxon>Magnoliopsida</taxon>
        <taxon>eudicotyledons</taxon>
        <taxon>Gunneridae</taxon>
        <taxon>Pentapetalae</taxon>
        <taxon>rosids</taxon>
        <taxon>fabids</taxon>
        <taxon>Fabales</taxon>
        <taxon>Fabaceae</taxon>
        <taxon>Papilionoideae</taxon>
        <taxon>50 kb inversion clade</taxon>
        <taxon>NPAAA clade</taxon>
        <taxon>Hologalegina</taxon>
        <taxon>IRL clade</taxon>
        <taxon>Trifolieae</taxon>
        <taxon>Trifolium</taxon>
    </lineage>
</organism>
<keyword evidence="3" id="KW-1185">Reference proteome</keyword>
<evidence type="ECO:0000313" key="3">
    <source>
        <dbReference type="Proteomes" id="UP000265520"/>
    </source>
</evidence>